<evidence type="ECO:0000313" key="2">
    <source>
        <dbReference type="Proteomes" id="UP001525857"/>
    </source>
</evidence>
<dbReference type="Proteomes" id="UP001525857">
    <property type="component" value="Unassembled WGS sequence"/>
</dbReference>
<accession>A0ABT2NV23</accession>
<organism evidence="1 2">
    <name type="scientific">Leuconostoc holzapfelii</name>
    <dbReference type="NCBI Taxonomy" id="434464"/>
    <lineage>
        <taxon>Bacteria</taxon>
        <taxon>Bacillati</taxon>
        <taxon>Bacillota</taxon>
        <taxon>Bacilli</taxon>
        <taxon>Lactobacillales</taxon>
        <taxon>Lactobacillaceae</taxon>
        <taxon>Leuconostoc</taxon>
    </lineage>
</organism>
<gene>
    <name evidence="1" type="ORF">D0501_03775</name>
</gene>
<dbReference type="EMBL" id="QVOV01000007">
    <property type="protein sequence ID" value="MCT8389195.1"/>
    <property type="molecule type" value="Genomic_DNA"/>
</dbReference>
<proteinExistence type="predicted"/>
<keyword evidence="2" id="KW-1185">Reference proteome</keyword>
<sequence>MKLKIIFLAKSVSSLSDVEQLFVKTHIVLVNFDKRGKLASNSLSVQDKIMFLKEVGPWKK</sequence>
<comment type="caution">
    <text evidence="1">The sequence shown here is derived from an EMBL/GenBank/DDBJ whole genome shotgun (WGS) entry which is preliminary data.</text>
</comment>
<name>A0ABT2NV23_9LACO</name>
<reference evidence="1 2" key="1">
    <citation type="submission" date="2018-08" db="EMBL/GenBank/DDBJ databases">
        <title>Draft genome sequences of Leuconostoc spp. and Weissella spp. with biocontrol potential.</title>
        <authorList>
            <person name="Lo R."/>
            <person name="Ho V.T.T."/>
            <person name="Turner M.S."/>
        </authorList>
    </citation>
    <scope>NUCLEOTIDE SEQUENCE [LARGE SCALE GENOMIC DNA]</scope>
    <source>
        <strain evidence="1 2">733</strain>
    </source>
</reference>
<protein>
    <submittedName>
        <fullName evidence="1">Uncharacterized protein</fullName>
    </submittedName>
</protein>
<evidence type="ECO:0000313" key="1">
    <source>
        <dbReference type="EMBL" id="MCT8389195.1"/>
    </source>
</evidence>